<dbReference type="EMBL" id="BMAV01005306">
    <property type="protein sequence ID" value="GFY46303.1"/>
    <property type="molecule type" value="Genomic_DNA"/>
</dbReference>
<organism evidence="3 4">
    <name type="scientific">Trichonephila inaurata madagascariensis</name>
    <dbReference type="NCBI Taxonomy" id="2747483"/>
    <lineage>
        <taxon>Eukaryota</taxon>
        <taxon>Metazoa</taxon>
        <taxon>Ecdysozoa</taxon>
        <taxon>Arthropoda</taxon>
        <taxon>Chelicerata</taxon>
        <taxon>Arachnida</taxon>
        <taxon>Araneae</taxon>
        <taxon>Araneomorphae</taxon>
        <taxon>Entelegynae</taxon>
        <taxon>Araneoidea</taxon>
        <taxon>Nephilidae</taxon>
        <taxon>Trichonephila</taxon>
        <taxon>Trichonephila inaurata</taxon>
    </lineage>
</organism>
<dbReference type="PANTHER" id="PTHR46228">
    <property type="entry name" value="KELCH DOMAIN-CONTAINING PROTEIN"/>
    <property type="match status" value="1"/>
</dbReference>
<dbReference type="AlphaFoldDB" id="A0A8X6X3J7"/>
<accession>A0A8X6X3J7</accession>
<reference evidence="3" key="1">
    <citation type="submission" date="2020-08" db="EMBL/GenBank/DDBJ databases">
        <title>Multicomponent nature underlies the extraordinary mechanical properties of spider dragline silk.</title>
        <authorList>
            <person name="Kono N."/>
            <person name="Nakamura H."/>
            <person name="Mori M."/>
            <person name="Yoshida Y."/>
            <person name="Ohtoshi R."/>
            <person name="Malay A.D."/>
            <person name="Moran D.A.P."/>
            <person name="Tomita M."/>
            <person name="Numata K."/>
            <person name="Arakawa K."/>
        </authorList>
    </citation>
    <scope>NUCLEOTIDE SEQUENCE</scope>
</reference>
<keyword evidence="2" id="KW-0677">Repeat</keyword>
<dbReference type="Proteomes" id="UP000886998">
    <property type="component" value="Unassembled WGS sequence"/>
</dbReference>
<protein>
    <submittedName>
        <fullName evidence="3">Kelch domain-containing protein 2</fullName>
    </submittedName>
</protein>
<gene>
    <name evidence="3" type="primary">X975_01289</name>
    <name evidence="3" type="ORF">TNIN_62791</name>
</gene>
<sequence>MILPFFKPRLWHSACLNVFDEILIYGGCTTNILDLERTPEQATDIIIISISPKSLYRLCLDRMLDLPEYCIFWSTLPRHIQTVLHLRIGYTPRKLIGS</sequence>
<evidence type="ECO:0000313" key="4">
    <source>
        <dbReference type="Proteomes" id="UP000886998"/>
    </source>
</evidence>
<comment type="caution">
    <text evidence="3">The sequence shown here is derived from an EMBL/GenBank/DDBJ whole genome shotgun (WGS) entry which is preliminary data.</text>
</comment>
<dbReference type="OrthoDB" id="432528at2759"/>
<keyword evidence="1" id="KW-0880">Kelch repeat</keyword>
<evidence type="ECO:0000256" key="1">
    <source>
        <dbReference type="ARBA" id="ARBA00022441"/>
    </source>
</evidence>
<proteinExistence type="predicted"/>
<keyword evidence="4" id="KW-1185">Reference proteome</keyword>
<name>A0A8X6X3J7_9ARAC</name>
<evidence type="ECO:0000313" key="3">
    <source>
        <dbReference type="EMBL" id="GFY46303.1"/>
    </source>
</evidence>
<dbReference type="PANTHER" id="PTHR46228:SF2">
    <property type="entry name" value="KELCH REPEAT PROTEIN (AFU_ORTHOLOGUE AFUA_4G14350)"/>
    <property type="match status" value="1"/>
</dbReference>
<evidence type="ECO:0000256" key="2">
    <source>
        <dbReference type="ARBA" id="ARBA00022737"/>
    </source>
</evidence>